<dbReference type="EMBL" id="JAAMPC010000013">
    <property type="protein sequence ID" value="KAG2268380.1"/>
    <property type="molecule type" value="Genomic_DNA"/>
</dbReference>
<dbReference type="PANTHER" id="PTHR12601:SF45">
    <property type="entry name" value="PROTEIN REDUCED CHLOROPLAST COVERAGE 3"/>
    <property type="match status" value="1"/>
</dbReference>
<evidence type="ECO:0000259" key="3">
    <source>
        <dbReference type="PROSITE" id="PS51823"/>
    </source>
</evidence>
<dbReference type="Proteomes" id="UP000886595">
    <property type="component" value="Unassembled WGS sequence"/>
</dbReference>
<feature type="compositionally biased region" description="Basic and acidic residues" evidence="2">
    <location>
        <begin position="1448"/>
        <end position="1460"/>
    </location>
</feature>
<feature type="region of interest" description="Disordered" evidence="2">
    <location>
        <begin position="1433"/>
        <end position="1496"/>
    </location>
</feature>
<proteinExistence type="predicted"/>
<dbReference type="OrthoDB" id="1414216at2759"/>
<sequence length="1496" mass="164798">MAPRSSKGKSNRGKGEKKKREEKVLVPSLVDITVTTPYETQVILKGVSTDKIIDVKRLLASHADTCHLTNYSLSHQVKGHRLSDNIQVVTLKPCVLRMIPEDYVEESQALTQVRRVLDIVACTTRFSSVSKSSSNKLVAVGNGNPAAEGLNMVAIHPTPKLSQFYEFFSIPNVSPPILQLKKVDGEEAGERRDGDYFELKVKICNGKVIHVVASVKGFFAVGKHLSHTHSIVDLLQNVSNAFAKAYESLMKAFTDRNKDENWGGNGGGQGRNGEHDLRPWAAEFSVLATLPCKTEEERVIRDKKAFLLHNLFVDASVRRAVRAISDVIGTNQRTSGTNRVGDLSIIVKRDVAGLDQNPKGAFQNEAFPLSSKELSERNLLKGITADESVIVHDIWALSTVIVKHCGYTAVVNVKGETKKGMADLRDIMIDDLPDGGANALNLNSLRVQLHRSHSVGKSGGNQPPQFDLDDLESFRCVVHELVKNNLLKLEEEKESSDRSIRWELGSCWVQHLQKKETVTEDLCGKPAMNGETDLSVKGLGKQFKVLKMKNKKSENTSTVKGKEENISLRELDGEADQHFEAELKELVSEEAFSRLKESGTGLHLKSKEELTKMVYGYYDEIALPRLVADFGSLELSPVDGRTMTDFMHIRGLQMRSLGHVAKLAEDLPHIQSLCIHEMITRTFKHLLRAVIASINKMAELPGAIAASLNFMLGLHGLEGSDGISSEESCLRLQWLQKFLSTRFGWIQKDEFKHLNKVSILGGLCQKVGLELIPRDYDFDSPNPFKSSDVFGLIPVCKHVLCVSSDGRTLLESSKLALDKGKLDDAVNHGTKALAKMIAVCGPYHKNTACAYSLLAVVLYHTGDFNQHIELALKYVNRALFLLHFTCGLSHPNTAATYINVAMMEEGVGNVHLALRYLHEALKCNKRLLGADHIQTAASYHAIAVALSLMEAYSLSVHHEQTTLQILTKTLGSDDLRTQDAAAWLEYFESRAIEQQEAARNGIPKPDASIASKGHLSVEDLMDYISSDPDTKGSVVHRRQRRLTVFPVNASVASTDDDATHSVASQHGMATWKDAVETNVTESRNEVNDSNAVVVDAVDIETDDATLVVHRLNVDNQTVEEPALDEGWQEAYSKGRSGNGAGKKFRQRQQPDQRRSLYRNRNGRQEVHQQKATPRPSLSKSSSSLRAMKNAEIDDVSTKAIKSVQIKCHGSAAVTSTTLASKSLSYKEVALAPPGTVLKPMLEKLELNLERTETQMYRISTGEESKSDAVVMLDLPMEEGTEVPCEKQESEESVESVETSEESEGDHLVFCCEQKASDIISRRKLSAAAEPYSPGGFLVTDPQSMVAESVPGTGIHSPPPHYRANHSNGNGTPKTMNPDAPEFVPRSSVLNSSQHEKNAAVLNKEELARQILLSFMVNSSQKEVVAANKPKNELEDTPVKDSTVTDTVYGREEDSEAKESETDGGEGFVIVAKKRRKKQLTTNNAAGLYHQPSSVCA</sequence>
<feature type="region of interest" description="Disordered" evidence="2">
    <location>
        <begin position="1130"/>
        <end position="1185"/>
    </location>
</feature>
<feature type="region of interest" description="Disordered" evidence="2">
    <location>
        <begin position="1353"/>
        <end position="1385"/>
    </location>
</feature>
<dbReference type="Pfam" id="PF12807">
    <property type="entry name" value="eIF3_p135"/>
    <property type="match status" value="1"/>
</dbReference>
<accession>A0A8X7U6T0</accession>
<comment type="caution">
    <text evidence="4">The sequence shown here is derived from an EMBL/GenBank/DDBJ whole genome shotgun (WGS) entry which is preliminary data.</text>
</comment>
<dbReference type="InterPro" id="IPR027523">
    <property type="entry name" value="CLU_prot"/>
</dbReference>
<gene>
    <name evidence="4" type="ORF">Bca52824_062935</name>
</gene>
<evidence type="ECO:0000256" key="2">
    <source>
        <dbReference type="SAM" id="MobiDB-lite"/>
    </source>
</evidence>
<name>A0A8X7U6T0_BRACI</name>
<feature type="compositionally biased region" description="Basic residues" evidence="2">
    <location>
        <begin position="1"/>
        <end position="17"/>
    </location>
</feature>
<feature type="domain" description="Clu" evidence="3">
    <location>
        <begin position="258"/>
        <end position="523"/>
    </location>
</feature>
<feature type="compositionally biased region" description="Polar residues" evidence="2">
    <location>
        <begin position="1479"/>
        <end position="1496"/>
    </location>
</feature>
<evidence type="ECO:0000313" key="5">
    <source>
        <dbReference type="Proteomes" id="UP000886595"/>
    </source>
</evidence>
<evidence type="ECO:0000313" key="4">
    <source>
        <dbReference type="EMBL" id="KAG2268380.1"/>
    </source>
</evidence>
<dbReference type="CDD" id="cd15466">
    <property type="entry name" value="CLU-central"/>
    <property type="match status" value="1"/>
</dbReference>
<feature type="compositionally biased region" description="Acidic residues" evidence="2">
    <location>
        <begin position="1290"/>
        <end position="1303"/>
    </location>
</feature>
<feature type="region of interest" description="Disordered" evidence="2">
    <location>
        <begin position="1"/>
        <end position="21"/>
    </location>
</feature>
<organism evidence="4 5">
    <name type="scientific">Brassica carinata</name>
    <name type="common">Ethiopian mustard</name>
    <name type="synonym">Abyssinian cabbage</name>
    <dbReference type="NCBI Taxonomy" id="52824"/>
    <lineage>
        <taxon>Eukaryota</taxon>
        <taxon>Viridiplantae</taxon>
        <taxon>Streptophyta</taxon>
        <taxon>Embryophyta</taxon>
        <taxon>Tracheophyta</taxon>
        <taxon>Spermatophyta</taxon>
        <taxon>Magnoliopsida</taxon>
        <taxon>eudicotyledons</taxon>
        <taxon>Gunneridae</taxon>
        <taxon>Pentapetalae</taxon>
        <taxon>rosids</taxon>
        <taxon>malvids</taxon>
        <taxon>Brassicales</taxon>
        <taxon>Brassicaceae</taxon>
        <taxon>Brassiceae</taxon>
        <taxon>Brassica</taxon>
    </lineage>
</organism>
<evidence type="ECO:0000256" key="1">
    <source>
        <dbReference type="ARBA" id="ARBA00022490"/>
    </source>
</evidence>
<protein>
    <recommendedName>
        <fullName evidence="3">Clu domain-containing protein</fullName>
    </recommendedName>
</protein>
<dbReference type="Pfam" id="PF13424">
    <property type="entry name" value="TPR_12"/>
    <property type="match status" value="1"/>
</dbReference>
<dbReference type="InterPro" id="IPR011990">
    <property type="entry name" value="TPR-like_helical_dom_sf"/>
</dbReference>
<keyword evidence="5" id="KW-1185">Reference proteome</keyword>
<dbReference type="InterPro" id="IPR025697">
    <property type="entry name" value="CLU_dom"/>
</dbReference>
<reference evidence="4 5" key="1">
    <citation type="submission" date="2020-02" db="EMBL/GenBank/DDBJ databases">
        <authorList>
            <person name="Ma Q."/>
            <person name="Huang Y."/>
            <person name="Song X."/>
            <person name="Pei D."/>
        </authorList>
    </citation>
    <scope>NUCLEOTIDE SEQUENCE [LARGE SCALE GENOMIC DNA]</scope>
    <source>
        <strain evidence="4">Sxm20200214</strain>
        <tissue evidence="4">Leaf</tissue>
    </source>
</reference>
<keyword evidence="1" id="KW-0963">Cytoplasm</keyword>
<dbReference type="Gene3D" id="1.25.40.10">
    <property type="entry name" value="Tetratricopeptide repeat domain"/>
    <property type="match status" value="1"/>
</dbReference>
<dbReference type="GO" id="GO:0005737">
    <property type="term" value="C:cytoplasm"/>
    <property type="evidence" value="ECO:0007669"/>
    <property type="project" value="TreeGrafter"/>
</dbReference>
<dbReference type="FunFam" id="1.25.40.10:FF:000157">
    <property type="entry name" value="protein TSS isoform X2"/>
    <property type="match status" value="1"/>
</dbReference>
<dbReference type="PANTHER" id="PTHR12601">
    <property type="entry name" value="EUKARYOTIC TRANSLATION INITIATION FACTOR 3 SUBUNIT EIF-3"/>
    <property type="match status" value="1"/>
</dbReference>
<feature type="compositionally biased region" description="Polar residues" evidence="2">
    <location>
        <begin position="1364"/>
        <end position="1374"/>
    </location>
</feature>
<dbReference type="InterPro" id="IPR033646">
    <property type="entry name" value="CLU-central"/>
</dbReference>
<dbReference type="SUPFAM" id="SSF48452">
    <property type="entry name" value="TPR-like"/>
    <property type="match status" value="1"/>
</dbReference>
<dbReference type="PROSITE" id="PS51823">
    <property type="entry name" value="CLU"/>
    <property type="match status" value="1"/>
</dbReference>
<feature type="region of interest" description="Disordered" evidence="2">
    <location>
        <begin position="1279"/>
        <end position="1304"/>
    </location>
</feature>